<dbReference type="NCBIfam" id="NF005741">
    <property type="entry name" value="PRK07565.1"/>
    <property type="match status" value="1"/>
</dbReference>
<evidence type="ECO:0000313" key="8">
    <source>
        <dbReference type="EMBL" id="HDX33054.1"/>
    </source>
</evidence>
<comment type="pathway">
    <text evidence="2">Pyrimidine metabolism; UMP biosynthesis via de novo pathway.</text>
</comment>
<keyword evidence="3" id="KW-0285">Flavoprotein</keyword>
<evidence type="ECO:0000256" key="5">
    <source>
        <dbReference type="ARBA" id="ARBA00022975"/>
    </source>
</evidence>
<evidence type="ECO:0000256" key="3">
    <source>
        <dbReference type="ARBA" id="ARBA00022630"/>
    </source>
</evidence>
<sequence length="339" mass="37734">MVDLTTTYLGLKLKHPVVPSASPLSESLDKIKRLEDAGASAVVMYSLFEEQIVGESHLLDHYLSYGAESFAEALHYFPELDTYNVGPEGYLELIRRAKESVAIPIIGSLNGVSTGGWVEYARMIEQAGADALELNIYYIPTDPALTGAEVEQMYLDVVHDVKANISIPLAVKVGPFFSSFANMAMRLAKAGADGLVIFNRFYQPDFDLERLEVVPNLTLSNSYELRLPLRWVSILYGKVPVDFAITRGVHTYEDVLKGVMAGASVTMMTSELLRNGVQRIGLIVQEVARWLEEHEYQSLMQARGSMSQQNVAEPAAFERANYMKVLQSWKFDPTGVLLR</sequence>
<dbReference type="InterPro" id="IPR012135">
    <property type="entry name" value="Dihydroorotate_DH_1_2"/>
</dbReference>
<keyword evidence="6" id="KW-0560">Oxidoreductase</keyword>
<protein>
    <submittedName>
        <fullName evidence="8">Dihydroorotate dehydrogenase-like protein</fullName>
    </submittedName>
</protein>
<dbReference type="EMBL" id="DSMG01000169">
    <property type="protein sequence ID" value="HDX33054.1"/>
    <property type="molecule type" value="Genomic_DNA"/>
</dbReference>
<organism evidence="8">
    <name type="scientific">Caldilinea aerophila</name>
    <dbReference type="NCBI Taxonomy" id="133453"/>
    <lineage>
        <taxon>Bacteria</taxon>
        <taxon>Bacillati</taxon>
        <taxon>Chloroflexota</taxon>
        <taxon>Caldilineae</taxon>
        <taxon>Caldilineales</taxon>
        <taxon>Caldilineaceae</taxon>
        <taxon>Caldilinea</taxon>
    </lineage>
</organism>
<gene>
    <name evidence="8" type="ORF">ENQ20_16440</name>
</gene>
<dbReference type="PANTHER" id="PTHR48109">
    <property type="entry name" value="DIHYDROOROTATE DEHYDROGENASE (QUINONE), MITOCHONDRIAL-RELATED"/>
    <property type="match status" value="1"/>
</dbReference>
<evidence type="ECO:0000256" key="2">
    <source>
        <dbReference type="ARBA" id="ARBA00004725"/>
    </source>
</evidence>
<dbReference type="GO" id="GO:0005737">
    <property type="term" value="C:cytoplasm"/>
    <property type="evidence" value="ECO:0007669"/>
    <property type="project" value="InterPro"/>
</dbReference>
<evidence type="ECO:0000256" key="6">
    <source>
        <dbReference type="ARBA" id="ARBA00023002"/>
    </source>
</evidence>
<dbReference type="CDD" id="cd04739">
    <property type="entry name" value="DHOD_like"/>
    <property type="match status" value="1"/>
</dbReference>
<feature type="domain" description="Dihydroorotate dehydrogenase catalytic" evidence="7">
    <location>
        <begin position="90"/>
        <end position="289"/>
    </location>
</feature>
<dbReference type="SUPFAM" id="SSF51395">
    <property type="entry name" value="FMN-linked oxidoreductases"/>
    <property type="match status" value="1"/>
</dbReference>
<dbReference type="PANTHER" id="PTHR48109:SF3">
    <property type="entry name" value="SLL0744 PROTEIN"/>
    <property type="match status" value="1"/>
</dbReference>
<dbReference type="InterPro" id="IPR050074">
    <property type="entry name" value="DHO_dehydrogenase"/>
</dbReference>
<dbReference type="GO" id="GO:0044205">
    <property type="term" value="P:'de novo' UMP biosynthetic process"/>
    <property type="evidence" value="ECO:0007669"/>
    <property type="project" value="UniProtKB-UniPathway"/>
</dbReference>
<dbReference type="PIRSF" id="PIRSF000164">
    <property type="entry name" value="DHO_oxidase"/>
    <property type="match status" value="1"/>
</dbReference>
<accession>A0A7C1FKF0</accession>
<keyword evidence="5" id="KW-0665">Pyrimidine biosynthesis</keyword>
<dbReference type="Gene3D" id="3.20.20.70">
    <property type="entry name" value="Aldolase class I"/>
    <property type="match status" value="1"/>
</dbReference>
<dbReference type="GO" id="GO:0006207">
    <property type="term" value="P:'de novo' pyrimidine nucleobase biosynthetic process"/>
    <property type="evidence" value="ECO:0007669"/>
    <property type="project" value="TreeGrafter"/>
</dbReference>
<dbReference type="GO" id="GO:0004152">
    <property type="term" value="F:dihydroorotate dehydrogenase activity"/>
    <property type="evidence" value="ECO:0007669"/>
    <property type="project" value="InterPro"/>
</dbReference>
<dbReference type="UniPathway" id="UPA00070"/>
<dbReference type="Pfam" id="PF01180">
    <property type="entry name" value="DHO_dh"/>
    <property type="match status" value="1"/>
</dbReference>
<dbReference type="AlphaFoldDB" id="A0A7C1FKF0"/>
<evidence type="ECO:0000256" key="1">
    <source>
        <dbReference type="ARBA" id="ARBA00001917"/>
    </source>
</evidence>
<evidence type="ECO:0000256" key="4">
    <source>
        <dbReference type="ARBA" id="ARBA00022643"/>
    </source>
</evidence>
<dbReference type="InterPro" id="IPR013785">
    <property type="entry name" value="Aldolase_TIM"/>
</dbReference>
<dbReference type="InterPro" id="IPR005720">
    <property type="entry name" value="Dihydroorotate_DH_cat"/>
</dbReference>
<evidence type="ECO:0000259" key="7">
    <source>
        <dbReference type="Pfam" id="PF01180"/>
    </source>
</evidence>
<reference evidence="8" key="1">
    <citation type="journal article" date="2020" name="mSystems">
        <title>Genome- and Community-Level Interaction Insights into Carbon Utilization and Element Cycling Functions of Hydrothermarchaeota in Hydrothermal Sediment.</title>
        <authorList>
            <person name="Zhou Z."/>
            <person name="Liu Y."/>
            <person name="Xu W."/>
            <person name="Pan J."/>
            <person name="Luo Z.H."/>
            <person name="Li M."/>
        </authorList>
    </citation>
    <scope>NUCLEOTIDE SEQUENCE [LARGE SCALE GENOMIC DNA]</scope>
    <source>
        <strain evidence="8">SpSt-289</strain>
    </source>
</reference>
<comment type="cofactor">
    <cofactor evidence="1">
        <name>FMN</name>
        <dbReference type="ChEBI" id="CHEBI:58210"/>
    </cofactor>
</comment>
<name>A0A7C1FKF0_9CHLR</name>
<comment type="caution">
    <text evidence="8">The sequence shown here is derived from an EMBL/GenBank/DDBJ whole genome shotgun (WGS) entry which is preliminary data.</text>
</comment>
<keyword evidence="4" id="KW-0288">FMN</keyword>
<proteinExistence type="predicted"/>